<dbReference type="InterPro" id="IPR000073">
    <property type="entry name" value="AB_hydrolase_1"/>
</dbReference>
<protein>
    <submittedName>
        <fullName evidence="2">Pimeloyl-ACP methyl ester carboxylesterase</fullName>
    </submittedName>
</protein>
<gene>
    <name evidence="2" type="ORF">FB382_003029</name>
</gene>
<organism evidence="2 3">
    <name type="scientific">Nocardioides ginsengisegetis</name>
    <dbReference type="NCBI Taxonomy" id="661491"/>
    <lineage>
        <taxon>Bacteria</taxon>
        <taxon>Bacillati</taxon>
        <taxon>Actinomycetota</taxon>
        <taxon>Actinomycetes</taxon>
        <taxon>Propionibacteriales</taxon>
        <taxon>Nocardioidaceae</taxon>
        <taxon>Nocardioides</taxon>
    </lineage>
</organism>
<feature type="domain" description="AB hydrolase-1" evidence="1">
    <location>
        <begin position="29"/>
        <end position="281"/>
    </location>
</feature>
<dbReference type="Gene3D" id="3.40.50.1820">
    <property type="entry name" value="alpha/beta hydrolase"/>
    <property type="match status" value="1"/>
</dbReference>
<comment type="caution">
    <text evidence="2">The sequence shown here is derived from an EMBL/GenBank/DDBJ whole genome shotgun (WGS) entry which is preliminary data.</text>
</comment>
<dbReference type="RefSeq" id="WP_182540485.1">
    <property type="nucleotide sequence ID" value="NZ_JACGXA010000001.1"/>
</dbReference>
<dbReference type="SUPFAM" id="SSF53474">
    <property type="entry name" value="alpha/beta-Hydrolases"/>
    <property type="match status" value="1"/>
</dbReference>
<dbReference type="AlphaFoldDB" id="A0A7W3J1U5"/>
<dbReference type="Proteomes" id="UP000580910">
    <property type="component" value="Unassembled WGS sequence"/>
</dbReference>
<dbReference type="InterPro" id="IPR050471">
    <property type="entry name" value="AB_hydrolase"/>
</dbReference>
<dbReference type="PANTHER" id="PTHR43433">
    <property type="entry name" value="HYDROLASE, ALPHA/BETA FOLD FAMILY PROTEIN"/>
    <property type="match status" value="1"/>
</dbReference>
<accession>A0A7W3J1U5</accession>
<evidence type="ECO:0000259" key="1">
    <source>
        <dbReference type="Pfam" id="PF00561"/>
    </source>
</evidence>
<evidence type="ECO:0000313" key="2">
    <source>
        <dbReference type="EMBL" id="MBA8804738.1"/>
    </source>
</evidence>
<sequence length="299" mass="31389">MTDDGYIDVRTHDGRTLEVLVGGEPDGFPLLYHSGSPSAAVHSDAWDGTARDLGLRLVTYSRPGYGRSTPRPAVGAAQVKDDVLDMAAILDHLAIDEFVTIGHSGGGPRALAAAALLGDQCRGAVSLAGVAPPDAEGLDWTAGMAAENVEEYDTARRGPEAYRALLERAYPPMFAASADEIAAAFGGLVTEVDRAAITGELAEELARSFHHAGAQGVAGALEDGLTIMAPWGFDLAEIDVPVAIWQGRQDAMVPYAHGAWLAAHVPTAQPHLFEDEGHLSLVAQLERILDDLIDIAGLA</sequence>
<keyword evidence="3" id="KW-1185">Reference proteome</keyword>
<dbReference type="InterPro" id="IPR029058">
    <property type="entry name" value="AB_hydrolase_fold"/>
</dbReference>
<name>A0A7W3J1U5_9ACTN</name>
<dbReference type="EMBL" id="JACGXA010000001">
    <property type="protein sequence ID" value="MBA8804738.1"/>
    <property type="molecule type" value="Genomic_DNA"/>
</dbReference>
<evidence type="ECO:0000313" key="3">
    <source>
        <dbReference type="Proteomes" id="UP000580910"/>
    </source>
</evidence>
<dbReference type="Pfam" id="PF00561">
    <property type="entry name" value="Abhydrolase_1"/>
    <property type="match status" value="1"/>
</dbReference>
<reference evidence="2 3" key="1">
    <citation type="submission" date="2020-07" db="EMBL/GenBank/DDBJ databases">
        <title>Sequencing the genomes of 1000 actinobacteria strains.</title>
        <authorList>
            <person name="Klenk H.-P."/>
        </authorList>
    </citation>
    <scope>NUCLEOTIDE SEQUENCE [LARGE SCALE GENOMIC DNA]</scope>
    <source>
        <strain evidence="2 3">DSM 21349</strain>
    </source>
</reference>
<dbReference type="PANTHER" id="PTHR43433:SF5">
    <property type="entry name" value="AB HYDROLASE-1 DOMAIN-CONTAINING PROTEIN"/>
    <property type="match status" value="1"/>
</dbReference>
<dbReference type="GO" id="GO:0003824">
    <property type="term" value="F:catalytic activity"/>
    <property type="evidence" value="ECO:0007669"/>
    <property type="project" value="UniProtKB-ARBA"/>
</dbReference>
<proteinExistence type="predicted"/>